<dbReference type="PANTHER" id="PTHR46082:SF6">
    <property type="entry name" value="AAA+ ATPASE DOMAIN-CONTAINING PROTEIN-RELATED"/>
    <property type="match status" value="1"/>
</dbReference>
<dbReference type="Proteomes" id="UP001187682">
    <property type="component" value="Unassembled WGS sequence"/>
</dbReference>
<keyword evidence="4" id="KW-1185">Reference proteome</keyword>
<feature type="domain" description="DUF7779" evidence="2">
    <location>
        <begin position="627"/>
        <end position="709"/>
    </location>
</feature>
<dbReference type="SUPFAM" id="SSF53167">
    <property type="entry name" value="Purine and uridine phosphorylases"/>
    <property type="match status" value="1"/>
</dbReference>
<comment type="caution">
    <text evidence="3">The sequence shown here is derived from an EMBL/GenBank/DDBJ whole genome shotgun (WGS) entry which is preliminary data.</text>
</comment>
<dbReference type="InterPro" id="IPR000845">
    <property type="entry name" value="Nucleoside_phosphorylase_d"/>
</dbReference>
<name>A0AAE8N021_9PEZI</name>
<evidence type="ECO:0008006" key="5">
    <source>
        <dbReference type="Google" id="ProtNLM"/>
    </source>
</evidence>
<proteinExistence type="predicted"/>
<dbReference type="Pfam" id="PF25000">
    <property type="entry name" value="DUF7779"/>
    <property type="match status" value="1"/>
</dbReference>
<evidence type="ECO:0000259" key="1">
    <source>
        <dbReference type="Pfam" id="PF01048"/>
    </source>
</evidence>
<gene>
    <name evidence="3" type="ORF">DNG_06513</name>
</gene>
<evidence type="ECO:0000259" key="2">
    <source>
        <dbReference type="Pfam" id="PF25000"/>
    </source>
</evidence>
<dbReference type="InterPro" id="IPR053137">
    <property type="entry name" value="NLR-like"/>
</dbReference>
<dbReference type="GO" id="GO:0003824">
    <property type="term" value="F:catalytic activity"/>
    <property type="evidence" value="ECO:0007669"/>
    <property type="project" value="InterPro"/>
</dbReference>
<dbReference type="Gene3D" id="3.40.50.1580">
    <property type="entry name" value="Nucleoside phosphorylase domain"/>
    <property type="match status" value="1"/>
</dbReference>
<dbReference type="Gene3D" id="3.40.50.300">
    <property type="entry name" value="P-loop containing nucleotide triphosphate hydrolases"/>
    <property type="match status" value="1"/>
</dbReference>
<dbReference type="InterPro" id="IPR056681">
    <property type="entry name" value="DUF7779"/>
</dbReference>
<dbReference type="SUPFAM" id="SSF52540">
    <property type="entry name" value="P-loop containing nucleoside triphosphate hydrolases"/>
    <property type="match status" value="1"/>
</dbReference>
<dbReference type="Gene3D" id="1.25.40.10">
    <property type="entry name" value="Tetratricopeptide repeat domain"/>
    <property type="match status" value="1"/>
</dbReference>
<dbReference type="PANTHER" id="PTHR46082">
    <property type="entry name" value="ATP/GTP-BINDING PROTEIN-RELATED"/>
    <property type="match status" value="1"/>
</dbReference>
<feature type="domain" description="Nucleoside phosphorylase" evidence="1">
    <location>
        <begin position="25"/>
        <end position="322"/>
    </location>
</feature>
<feature type="non-terminal residue" evidence="3">
    <location>
        <position position="830"/>
    </location>
</feature>
<dbReference type="SUPFAM" id="SSF48452">
    <property type="entry name" value="TPR-like"/>
    <property type="match status" value="1"/>
</dbReference>
<dbReference type="Pfam" id="PF01048">
    <property type="entry name" value="PNP_UDP_1"/>
    <property type="match status" value="1"/>
</dbReference>
<dbReference type="Pfam" id="PF13424">
    <property type="entry name" value="TPR_12"/>
    <property type="match status" value="1"/>
</dbReference>
<sequence>MADSGSARLPIERHPRRPATRRDFEIAIICALTLEADAVDALFDYCWDDDGPPYDKAPGDPNAYSTGAIGRHNVVLARMSGMGKANAAAVAANCRASFPNIKLAVIVGVCGAVPFDPHGGEIVLGDVIISDGVVQYDLGRQLPERFMRKDTLLDSLGRPNAEIRSLLAKLKGRRGRKMLRDKIATYMNVLQAEPDLVAEYPGIKYDRLFEAAYRHIADGESCDECGCAGSLVPRRRLEQDSPVPAVHFGLIASGDTVMKSGEERDAIARQDNIVGFEMEGAGVWDIFPCVVIKGACDYADSHKTKAWQRYAAATAAACMKAFLDHWVPSSSSQSGLRPVLEQATGPWFLVPYPRNDTFIGRTAILEKLQQLPLKSASQARVSLFGLGGIGKTQIALEYTYWLQGTHPDVSVFWVHASNAQRFRQSFASIALECRIPGYDNPKADMLLLVKEWLERKDRQCWLMVLDNADDAQLFFPSTREPEQANSISQDEHLGQYIPECAHGSILITTRNKQAGLKLAKRPPLEIGRMNDDESEQLLRTNLGGQDVATDELLILSYRLEHLPLALVQATAYIEANTIAVGEYLRILDKSDQDLVGLLSEEFETVGRDSKTPRAIAETWIISFDQIQRQNPFSGELLSLMSFFDRQAIPVEFLAFYNEHQRQDERGEMQLQKALGILKAFSFVTTGKDQSLDVHRLVQLVSRKWLAREKRMKHFTDQALLAVSRAYPFGNYENWVTCRRYLPHAYAVLEFEGSGLKDEKAAKASLLHNVAGFCISQGQWEDAERLQAEAVDLRRNVLGADHPSTLTSMANLASTLWNQGQWEEAERLDVQ</sequence>
<reference evidence="3" key="1">
    <citation type="submission" date="2018-03" db="EMBL/GenBank/DDBJ databases">
        <authorList>
            <person name="Guldener U."/>
        </authorList>
    </citation>
    <scope>NUCLEOTIDE SEQUENCE</scope>
</reference>
<dbReference type="AlphaFoldDB" id="A0AAE8N021"/>
<dbReference type="InterPro" id="IPR035994">
    <property type="entry name" value="Nucleoside_phosphorylase_sf"/>
</dbReference>
<organism evidence="3 4">
    <name type="scientific">Cephalotrichum gorgonifer</name>
    <dbReference type="NCBI Taxonomy" id="2041049"/>
    <lineage>
        <taxon>Eukaryota</taxon>
        <taxon>Fungi</taxon>
        <taxon>Dikarya</taxon>
        <taxon>Ascomycota</taxon>
        <taxon>Pezizomycotina</taxon>
        <taxon>Sordariomycetes</taxon>
        <taxon>Hypocreomycetidae</taxon>
        <taxon>Microascales</taxon>
        <taxon>Microascaceae</taxon>
        <taxon>Cephalotrichum</taxon>
    </lineage>
</organism>
<dbReference type="GO" id="GO:0009116">
    <property type="term" value="P:nucleoside metabolic process"/>
    <property type="evidence" value="ECO:0007669"/>
    <property type="project" value="InterPro"/>
</dbReference>
<dbReference type="InterPro" id="IPR011990">
    <property type="entry name" value="TPR-like_helical_dom_sf"/>
</dbReference>
<accession>A0AAE8N021</accession>
<evidence type="ECO:0000313" key="3">
    <source>
        <dbReference type="EMBL" id="SPO03830.1"/>
    </source>
</evidence>
<dbReference type="EMBL" id="ONZQ02000009">
    <property type="protein sequence ID" value="SPO03830.1"/>
    <property type="molecule type" value="Genomic_DNA"/>
</dbReference>
<protein>
    <recommendedName>
        <fullName evidence="5">Nucleoside phosphorylase domain-containing protein</fullName>
    </recommendedName>
</protein>
<evidence type="ECO:0000313" key="4">
    <source>
        <dbReference type="Proteomes" id="UP001187682"/>
    </source>
</evidence>
<dbReference type="InterPro" id="IPR027417">
    <property type="entry name" value="P-loop_NTPase"/>
</dbReference>